<dbReference type="EMBL" id="CAKXAJ010010156">
    <property type="protein sequence ID" value="CAH2211408.1"/>
    <property type="molecule type" value="Genomic_DNA"/>
</dbReference>
<comment type="caution">
    <text evidence="1">The sequence shown here is derived from an EMBL/GenBank/DDBJ whole genome shotgun (WGS) entry which is preliminary data.</text>
</comment>
<organism evidence="1 2">
    <name type="scientific">Pararge aegeria aegeria</name>
    <dbReference type="NCBI Taxonomy" id="348720"/>
    <lineage>
        <taxon>Eukaryota</taxon>
        <taxon>Metazoa</taxon>
        <taxon>Ecdysozoa</taxon>
        <taxon>Arthropoda</taxon>
        <taxon>Hexapoda</taxon>
        <taxon>Insecta</taxon>
        <taxon>Pterygota</taxon>
        <taxon>Neoptera</taxon>
        <taxon>Endopterygota</taxon>
        <taxon>Lepidoptera</taxon>
        <taxon>Glossata</taxon>
        <taxon>Ditrysia</taxon>
        <taxon>Papilionoidea</taxon>
        <taxon>Nymphalidae</taxon>
        <taxon>Satyrinae</taxon>
        <taxon>Satyrini</taxon>
        <taxon>Parargina</taxon>
        <taxon>Pararge</taxon>
    </lineage>
</organism>
<name>A0A8S4QRB8_9NEOP</name>
<dbReference type="Proteomes" id="UP000838756">
    <property type="component" value="Unassembled WGS sequence"/>
</dbReference>
<proteinExistence type="predicted"/>
<evidence type="ECO:0000313" key="1">
    <source>
        <dbReference type="EMBL" id="CAH2211408.1"/>
    </source>
</evidence>
<evidence type="ECO:0000313" key="2">
    <source>
        <dbReference type="Proteomes" id="UP000838756"/>
    </source>
</evidence>
<reference evidence="1" key="1">
    <citation type="submission" date="2022-03" db="EMBL/GenBank/DDBJ databases">
        <authorList>
            <person name="Lindestad O."/>
        </authorList>
    </citation>
    <scope>NUCLEOTIDE SEQUENCE</scope>
</reference>
<feature type="non-terminal residue" evidence="1">
    <location>
        <position position="1"/>
    </location>
</feature>
<gene>
    <name evidence="1" type="primary">jg2460</name>
    <name evidence="1" type="ORF">PAEG_LOCUS3225</name>
</gene>
<keyword evidence="2" id="KW-1185">Reference proteome</keyword>
<protein>
    <submittedName>
        <fullName evidence="1">Jg2460 protein</fullName>
    </submittedName>
</protein>
<accession>A0A8S4QRB8</accession>
<dbReference type="AlphaFoldDB" id="A0A8S4QRB8"/>
<sequence>DEIAFPPFPHLKMPAAFVALGCTPAPRGPTHIVNACVYKFFKILVRHFKVAANLIHRLLYTGMSTAVFRSQ</sequence>